<dbReference type="Proteomes" id="UP001501787">
    <property type="component" value="Unassembled WGS sequence"/>
</dbReference>
<dbReference type="Gene3D" id="3.90.550.10">
    <property type="entry name" value="Spore Coat Polysaccharide Biosynthesis Protein SpsA, Chain A"/>
    <property type="match status" value="1"/>
</dbReference>
<comment type="similarity">
    <text evidence="4">Belongs to the KdsB family.</text>
</comment>
<dbReference type="InterPro" id="IPR004528">
    <property type="entry name" value="KdsB"/>
</dbReference>
<comment type="caution">
    <text evidence="5">The sequence shown here is derived from an EMBL/GenBank/DDBJ whole genome shotgun (WGS) entry which is preliminary data.</text>
</comment>
<organism evidence="5 6">
    <name type="scientific">Psychrobacter aestuarii</name>
    <dbReference type="NCBI Taxonomy" id="556327"/>
    <lineage>
        <taxon>Bacteria</taxon>
        <taxon>Pseudomonadati</taxon>
        <taxon>Pseudomonadota</taxon>
        <taxon>Gammaproteobacteria</taxon>
        <taxon>Moraxellales</taxon>
        <taxon>Moraxellaceae</taxon>
        <taxon>Psychrobacter</taxon>
    </lineage>
</organism>
<dbReference type="PANTHER" id="PTHR42866:SF2">
    <property type="entry name" value="3-DEOXY-MANNO-OCTULOSONATE CYTIDYLYLTRANSFERASE, MITOCHONDRIAL"/>
    <property type="match status" value="1"/>
</dbReference>
<keyword evidence="6" id="KW-1185">Reference proteome</keyword>
<comment type="function">
    <text evidence="4">Activates KDO (a required 8-carbon sugar) for incorporation into bacterial lipopolysaccharide in Gram-negative bacteria.</text>
</comment>
<keyword evidence="4" id="KW-0963">Cytoplasm</keyword>
<dbReference type="Pfam" id="PF02348">
    <property type="entry name" value="CTP_transf_3"/>
    <property type="match status" value="1"/>
</dbReference>
<dbReference type="NCBIfam" id="NF009905">
    <property type="entry name" value="PRK13368.1"/>
    <property type="match status" value="1"/>
</dbReference>
<dbReference type="GO" id="GO:0016779">
    <property type="term" value="F:nucleotidyltransferase activity"/>
    <property type="evidence" value="ECO:0007669"/>
    <property type="project" value="UniProtKB-KW"/>
</dbReference>
<sequence length="274" mass="30163">MSTAYTESKTHIVIPARYQSTRLPGKPLLNIHGKPMILWVAEKARAADFADDMCIATDDARIATVCRDAGFEVVMTDASHASGTDRLAEVAKIKGWGADDIVINMQGDEPLVPPSLLAQVKDLLVSDEGSVMATLYEPIDDYQSFLRPSVVKVVARDAGTYQRALYFSRAPIPCERDVVLAEAPTDNHVPKLAFRHLGLYAYRVSLLQAFVQWPQSPLEQLESLEQLRVLENGEHIAITQACEQLPAGVDTPEDLARMNAMSLDALQSLHVLKP</sequence>
<comment type="pathway">
    <text evidence="4">Nucleotide-sugar biosynthesis; CMP-3-deoxy-D-manno-octulosonate biosynthesis; CMP-3-deoxy-D-manno-octulosonate from 3-deoxy-D-manno-octulosonate and CTP: step 1/1.</text>
</comment>
<protein>
    <recommendedName>
        <fullName evidence="4">3-deoxy-manno-octulosonate cytidylyltransferase</fullName>
        <ecNumber evidence="4">2.7.7.38</ecNumber>
    </recommendedName>
    <alternativeName>
        <fullName evidence="4">CMP-2-keto-3-deoxyoctulosonic acid synthase</fullName>
        <shortName evidence="4">CKS</shortName>
        <shortName evidence="4">CMP-KDO synthase</shortName>
    </alternativeName>
</protein>
<dbReference type="RefSeq" id="WP_201505267.1">
    <property type="nucleotide sequence ID" value="NZ_BAAAFR010000005.1"/>
</dbReference>
<reference evidence="5 6" key="1">
    <citation type="journal article" date="2019" name="Int. J. Syst. Evol. Microbiol.">
        <title>The Global Catalogue of Microorganisms (GCM) 10K type strain sequencing project: providing services to taxonomists for standard genome sequencing and annotation.</title>
        <authorList>
            <consortium name="The Broad Institute Genomics Platform"/>
            <consortium name="The Broad Institute Genome Sequencing Center for Infectious Disease"/>
            <person name="Wu L."/>
            <person name="Ma J."/>
        </authorList>
    </citation>
    <scope>NUCLEOTIDE SEQUENCE [LARGE SCALE GENOMIC DNA]</scope>
    <source>
        <strain evidence="5 6">JCM 16343</strain>
    </source>
</reference>
<gene>
    <name evidence="4 5" type="primary">kdsB</name>
    <name evidence="5" type="ORF">GCM10009129_17460</name>
</gene>
<dbReference type="CDD" id="cd02517">
    <property type="entry name" value="CMP-KDO-Synthetase"/>
    <property type="match status" value="1"/>
</dbReference>
<keyword evidence="1 4" id="KW-0808">Transferase</keyword>
<evidence type="ECO:0000313" key="5">
    <source>
        <dbReference type="EMBL" id="GAA0320249.1"/>
    </source>
</evidence>
<evidence type="ECO:0000256" key="4">
    <source>
        <dbReference type="HAMAP-Rule" id="MF_00057"/>
    </source>
</evidence>
<evidence type="ECO:0000256" key="3">
    <source>
        <dbReference type="ARBA" id="ARBA00022985"/>
    </source>
</evidence>
<dbReference type="EC" id="2.7.7.38" evidence="4"/>
<comment type="subcellular location">
    <subcellularLocation>
        <location evidence="4">Cytoplasm</location>
    </subcellularLocation>
</comment>
<dbReference type="NCBIfam" id="NF003950">
    <property type="entry name" value="PRK05450.1-3"/>
    <property type="match status" value="1"/>
</dbReference>
<proteinExistence type="inferred from homology"/>
<name>A0ABN0VY68_9GAMM</name>
<dbReference type="NCBIfam" id="TIGR00466">
    <property type="entry name" value="kdsB"/>
    <property type="match status" value="1"/>
</dbReference>
<dbReference type="HAMAP" id="MF_00057">
    <property type="entry name" value="KdsB"/>
    <property type="match status" value="1"/>
</dbReference>
<dbReference type="NCBIfam" id="NF003952">
    <property type="entry name" value="PRK05450.1-5"/>
    <property type="match status" value="1"/>
</dbReference>
<dbReference type="InterPro" id="IPR029044">
    <property type="entry name" value="Nucleotide-diphossugar_trans"/>
</dbReference>
<dbReference type="InterPro" id="IPR003329">
    <property type="entry name" value="Cytidylyl_trans"/>
</dbReference>
<evidence type="ECO:0000256" key="2">
    <source>
        <dbReference type="ARBA" id="ARBA00022695"/>
    </source>
</evidence>
<accession>A0ABN0VY68</accession>
<keyword evidence="3 4" id="KW-0448">Lipopolysaccharide biosynthesis</keyword>
<dbReference type="EMBL" id="BAAAFR010000005">
    <property type="protein sequence ID" value="GAA0320249.1"/>
    <property type="molecule type" value="Genomic_DNA"/>
</dbReference>
<evidence type="ECO:0000313" key="6">
    <source>
        <dbReference type="Proteomes" id="UP001501787"/>
    </source>
</evidence>
<keyword evidence="2 4" id="KW-0548">Nucleotidyltransferase</keyword>
<comment type="catalytic activity">
    <reaction evidence="4">
        <text>3-deoxy-alpha-D-manno-oct-2-ulosonate + CTP = CMP-3-deoxy-beta-D-manno-octulosonate + diphosphate</text>
        <dbReference type="Rhea" id="RHEA:23448"/>
        <dbReference type="ChEBI" id="CHEBI:33019"/>
        <dbReference type="ChEBI" id="CHEBI:37563"/>
        <dbReference type="ChEBI" id="CHEBI:85986"/>
        <dbReference type="ChEBI" id="CHEBI:85987"/>
        <dbReference type="EC" id="2.7.7.38"/>
    </reaction>
</comment>
<dbReference type="SUPFAM" id="SSF53448">
    <property type="entry name" value="Nucleotide-diphospho-sugar transferases"/>
    <property type="match status" value="1"/>
</dbReference>
<dbReference type="PANTHER" id="PTHR42866">
    <property type="entry name" value="3-DEOXY-MANNO-OCTULOSONATE CYTIDYLYLTRANSFERASE"/>
    <property type="match status" value="1"/>
</dbReference>
<evidence type="ECO:0000256" key="1">
    <source>
        <dbReference type="ARBA" id="ARBA00022679"/>
    </source>
</evidence>